<name>A0A2V0R9F5_9ZZZZ</name>
<comment type="caution">
    <text evidence="1">The sequence shown here is derived from an EMBL/GenBank/DDBJ whole genome shotgun (WGS) entry which is preliminary data.</text>
</comment>
<reference evidence="1" key="1">
    <citation type="submission" date="2017-04" db="EMBL/GenBank/DDBJ databases">
        <title>Unveiling RNA virosphere associated with marine microorganisms.</title>
        <authorList>
            <person name="Urayama S."/>
            <person name="Takaki Y."/>
            <person name="Nishi S."/>
            <person name="Yoshida Y."/>
            <person name="Deguchi S."/>
            <person name="Takai K."/>
            <person name="Nunoura T."/>
        </authorList>
    </citation>
    <scope>NUCLEOTIDE SEQUENCE</scope>
</reference>
<evidence type="ECO:0000313" key="1">
    <source>
        <dbReference type="EMBL" id="GBH21929.1"/>
    </source>
</evidence>
<proteinExistence type="predicted"/>
<dbReference type="AlphaFoldDB" id="A0A2V0R9F5"/>
<sequence>MKRNTKAKKSEKSTMTLEDSILINTSESIKRPDDRKDVLKEREPWTQRPLFETLDGYTRRVSVDIEGLPRAVVVAIKRNKALVVSPARYSKEKGGNYKTVDIPLSDGSKYTLTLTHPVCWVRAPGDRERAMLWGLRTTGQWTSASHSGDWLIMPRARSGQNAWVPKEPSKKDAKQKVAREAFRAYPVTTDGLIAYLTAELGSTVSPFTGTTRSRNSYLLFTEENHAIEKWRGDVNMQHTFQFHWEQGKIGGQKK</sequence>
<organism evidence="1">
    <name type="scientific">viral metagenome</name>
    <dbReference type="NCBI Taxonomy" id="1070528"/>
    <lineage>
        <taxon>unclassified sequences</taxon>
        <taxon>metagenomes</taxon>
        <taxon>organismal metagenomes</taxon>
    </lineage>
</organism>
<accession>A0A2V0R9F5</accession>
<protein>
    <submittedName>
        <fullName evidence="1">Uncharacterized protein</fullName>
    </submittedName>
</protein>
<dbReference type="EMBL" id="BDQA01000457">
    <property type="protein sequence ID" value="GBH21929.1"/>
    <property type="molecule type" value="Genomic_RNA"/>
</dbReference>